<dbReference type="Proteomes" id="UP001165297">
    <property type="component" value="Unassembled WGS sequence"/>
</dbReference>
<keyword evidence="3" id="KW-1185">Reference proteome</keyword>
<proteinExistence type="predicted"/>
<protein>
    <recommendedName>
        <fullName evidence="4">DUF3592 domain-containing protein</fullName>
    </recommendedName>
</protein>
<comment type="caution">
    <text evidence="2">The sequence shown here is derived from an EMBL/GenBank/DDBJ whole genome shotgun (WGS) entry which is preliminary data.</text>
</comment>
<keyword evidence="1" id="KW-0812">Transmembrane</keyword>
<name>A0ABS8A917_9BACT</name>
<reference evidence="2" key="1">
    <citation type="submission" date="2021-10" db="EMBL/GenBank/DDBJ databases">
        <authorList>
            <person name="Dean J.D."/>
            <person name="Kim M.K."/>
            <person name="Newey C.N."/>
            <person name="Stoker T.S."/>
            <person name="Thompson D.W."/>
            <person name="Grose J.H."/>
        </authorList>
    </citation>
    <scope>NUCLEOTIDE SEQUENCE</scope>
    <source>
        <strain evidence="2">BT635</strain>
    </source>
</reference>
<accession>A0ABS8A917</accession>
<sequence>MSNNNNSPSWAGAVIFTVAALFMIYQTLPNLALWIESTTVQAKVITLDKNHIEFEYNNTYNDNTYYFSRQWENSTEYETAAKQKNIDVRFSEYFPTDVLIECLDKRKPLAILLIVNAVILFTIFKVFKGLLRPK</sequence>
<evidence type="ECO:0000313" key="2">
    <source>
        <dbReference type="EMBL" id="MCB2376886.1"/>
    </source>
</evidence>
<keyword evidence="1" id="KW-1133">Transmembrane helix</keyword>
<gene>
    <name evidence="2" type="ORF">LGH70_04795</name>
</gene>
<dbReference type="EMBL" id="JAJADQ010000002">
    <property type="protein sequence ID" value="MCB2376886.1"/>
    <property type="molecule type" value="Genomic_DNA"/>
</dbReference>
<feature type="transmembrane region" description="Helical" evidence="1">
    <location>
        <begin position="9"/>
        <end position="28"/>
    </location>
</feature>
<keyword evidence="1" id="KW-0472">Membrane</keyword>
<evidence type="ECO:0000256" key="1">
    <source>
        <dbReference type="SAM" id="Phobius"/>
    </source>
</evidence>
<dbReference type="RefSeq" id="WP_226183214.1">
    <property type="nucleotide sequence ID" value="NZ_JAJADQ010000002.1"/>
</dbReference>
<feature type="transmembrane region" description="Helical" evidence="1">
    <location>
        <begin position="109"/>
        <end position="127"/>
    </location>
</feature>
<evidence type="ECO:0000313" key="3">
    <source>
        <dbReference type="Proteomes" id="UP001165297"/>
    </source>
</evidence>
<organism evidence="2 3">
    <name type="scientific">Hymenobacter nitidus</name>
    <dbReference type="NCBI Taxonomy" id="2880929"/>
    <lineage>
        <taxon>Bacteria</taxon>
        <taxon>Pseudomonadati</taxon>
        <taxon>Bacteroidota</taxon>
        <taxon>Cytophagia</taxon>
        <taxon>Cytophagales</taxon>
        <taxon>Hymenobacteraceae</taxon>
        <taxon>Hymenobacter</taxon>
    </lineage>
</organism>
<evidence type="ECO:0008006" key="4">
    <source>
        <dbReference type="Google" id="ProtNLM"/>
    </source>
</evidence>